<evidence type="ECO:0000313" key="2">
    <source>
        <dbReference type="EMBL" id="CAE6425900.1"/>
    </source>
</evidence>
<organism evidence="2 3">
    <name type="scientific">Rhizoctonia solani</name>
    <dbReference type="NCBI Taxonomy" id="456999"/>
    <lineage>
        <taxon>Eukaryota</taxon>
        <taxon>Fungi</taxon>
        <taxon>Dikarya</taxon>
        <taxon>Basidiomycota</taxon>
        <taxon>Agaricomycotina</taxon>
        <taxon>Agaricomycetes</taxon>
        <taxon>Cantharellales</taxon>
        <taxon>Ceratobasidiaceae</taxon>
        <taxon>Rhizoctonia</taxon>
    </lineage>
</organism>
<dbReference type="Proteomes" id="UP000663841">
    <property type="component" value="Unassembled WGS sequence"/>
</dbReference>
<proteinExistence type="predicted"/>
<evidence type="ECO:0000313" key="3">
    <source>
        <dbReference type="Proteomes" id="UP000663841"/>
    </source>
</evidence>
<comment type="caution">
    <text evidence="2">The sequence shown here is derived from an EMBL/GenBank/DDBJ whole genome shotgun (WGS) entry which is preliminary data.</text>
</comment>
<dbReference type="AlphaFoldDB" id="A0A8H2XID4"/>
<dbReference type="GO" id="GO:0005783">
    <property type="term" value="C:endoplasmic reticulum"/>
    <property type="evidence" value="ECO:0007669"/>
    <property type="project" value="TreeGrafter"/>
</dbReference>
<dbReference type="GO" id="GO:0016020">
    <property type="term" value="C:membrane"/>
    <property type="evidence" value="ECO:0007669"/>
    <property type="project" value="TreeGrafter"/>
</dbReference>
<dbReference type="PANTHER" id="PTHR43272">
    <property type="entry name" value="LONG-CHAIN-FATTY-ACID--COA LIGASE"/>
    <property type="match status" value="1"/>
</dbReference>
<dbReference type="InterPro" id="IPR000873">
    <property type="entry name" value="AMP-dep_synth/lig_dom"/>
</dbReference>
<sequence length="561" mass="60512">MSLISSLTSYDDVTLLLLSGLILTVTAGIVSRSEPLAHPLVLGQQSEPSKVRRPTESAVYRNYGVGMYMPLPTRPKREVQTVNNFVQAEATHERILFGVKTTNAELQDRISTLGAGLVRKLKLAPRDSSVLMLLDDSFEYLVSVLALSACSVTPITISHLQLLNPVLSVHPPSAIIVQSRFLHILLEQLADEKEAGLHLIVVGDIDDLALSHARKTGIQLIHWEDVLKSGAEPLNLNTSDLPTSNDVFMISYYADDIGQPKAVQFTHQNMTAAVVSNRALFAVSTPMSSSDRVLSSFSMNTPFGMGVLFQALWEGASFSAKPNIGLFKTEPDKAEDSVFAAVAASRPTILYILPSELASLSSNVLTTAKGSFLYTLAWKRKMGALLEGSLNRTTPWDRVVFEEARAKWSLSDLRSVVTAGEPSDPSTQAICSIAMSVPISRAHVYSLSASPILASHPLDLQRHFPATGGSQMSKDPLHVGPPAPSVEVKLVGVSENDIEAGNDPRGEVSAILLIRGTSVGTPVSESTVPYPDGWLPTGERAMVQSNGTFKVVGRQRRTTGP</sequence>
<feature type="domain" description="AMP-dependent synthetase/ligase" evidence="1">
    <location>
        <begin position="98"/>
        <end position="519"/>
    </location>
</feature>
<dbReference type="SUPFAM" id="SSF56801">
    <property type="entry name" value="Acetyl-CoA synthetase-like"/>
    <property type="match status" value="1"/>
</dbReference>
<evidence type="ECO:0000259" key="1">
    <source>
        <dbReference type="Pfam" id="PF00501"/>
    </source>
</evidence>
<dbReference type="GO" id="GO:0004467">
    <property type="term" value="F:long-chain fatty acid-CoA ligase activity"/>
    <property type="evidence" value="ECO:0007669"/>
    <property type="project" value="TreeGrafter"/>
</dbReference>
<name>A0A8H2XID4_9AGAM</name>
<dbReference type="PANTHER" id="PTHR43272:SF11">
    <property type="entry name" value="AMP-DEPENDENT SYNTHETASE_LIGASE DOMAIN-CONTAINING PROTEIN"/>
    <property type="match status" value="1"/>
</dbReference>
<dbReference type="Gene3D" id="3.40.50.12780">
    <property type="entry name" value="N-terminal domain of ligase-like"/>
    <property type="match status" value="1"/>
</dbReference>
<protein>
    <recommendedName>
        <fullName evidence="1">AMP-dependent synthetase/ligase domain-containing protein</fullName>
    </recommendedName>
</protein>
<accession>A0A8H2XID4</accession>
<dbReference type="Pfam" id="PF00501">
    <property type="entry name" value="AMP-binding"/>
    <property type="match status" value="1"/>
</dbReference>
<reference evidence="2" key="1">
    <citation type="submission" date="2021-01" db="EMBL/GenBank/DDBJ databases">
        <authorList>
            <person name="Kaushik A."/>
        </authorList>
    </citation>
    <scope>NUCLEOTIDE SEQUENCE</scope>
    <source>
        <strain evidence="2">AG3-T5</strain>
    </source>
</reference>
<dbReference type="EMBL" id="CAJMWW010000079">
    <property type="protein sequence ID" value="CAE6425900.1"/>
    <property type="molecule type" value="Genomic_DNA"/>
</dbReference>
<gene>
    <name evidence="2" type="ORF">RDB_LOCUS54610</name>
</gene>
<dbReference type="InterPro" id="IPR042099">
    <property type="entry name" value="ANL_N_sf"/>
</dbReference>